<proteinExistence type="predicted"/>
<dbReference type="EMBL" id="HBUE01039179">
    <property type="protein sequence ID" value="CAG6459997.1"/>
    <property type="molecule type" value="Transcribed_RNA"/>
</dbReference>
<sequence length="106" mass="12132">MISDSSRLADVVSRTRRLWCAVPILRDLHQRERLLRLLNRLHLGSTKSPQTWTNEVYCPNLPYVVFSTVTGSWVESGPKLMNIPGRHVFSTLIIAMGRLNSTVEDR</sequence>
<dbReference type="AlphaFoldDB" id="A0A8D8ASZ2"/>
<accession>A0A8D8ASZ2</accession>
<name>A0A8D8ASZ2_CULPI</name>
<protein>
    <submittedName>
        <fullName evidence="1">(northern house mosquito) hypothetical protein</fullName>
    </submittedName>
</protein>
<organism evidence="1">
    <name type="scientific">Culex pipiens</name>
    <name type="common">House mosquito</name>
    <dbReference type="NCBI Taxonomy" id="7175"/>
    <lineage>
        <taxon>Eukaryota</taxon>
        <taxon>Metazoa</taxon>
        <taxon>Ecdysozoa</taxon>
        <taxon>Arthropoda</taxon>
        <taxon>Hexapoda</taxon>
        <taxon>Insecta</taxon>
        <taxon>Pterygota</taxon>
        <taxon>Neoptera</taxon>
        <taxon>Endopterygota</taxon>
        <taxon>Diptera</taxon>
        <taxon>Nematocera</taxon>
        <taxon>Culicoidea</taxon>
        <taxon>Culicidae</taxon>
        <taxon>Culicinae</taxon>
        <taxon>Culicini</taxon>
        <taxon>Culex</taxon>
        <taxon>Culex</taxon>
    </lineage>
</organism>
<reference evidence="1" key="1">
    <citation type="submission" date="2021-05" db="EMBL/GenBank/DDBJ databases">
        <authorList>
            <person name="Alioto T."/>
            <person name="Alioto T."/>
            <person name="Gomez Garrido J."/>
        </authorList>
    </citation>
    <scope>NUCLEOTIDE SEQUENCE</scope>
</reference>
<evidence type="ECO:0000313" key="1">
    <source>
        <dbReference type="EMBL" id="CAG6459997.1"/>
    </source>
</evidence>